<proteinExistence type="inferred from homology"/>
<protein>
    <recommendedName>
        <fullName evidence="9">ATP-dependent dethiobiotin synthetase BioD</fullName>
        <ecNumber evidence="9">6.3.3.3</ecNumber>
    </recommendedName>
    <alternativeName>
        <fullName evidence="9">DTB synthetase</fullName>
        <shortName evidence="9">DTBS</shortName>
    </alternativeName>
    <alternativeName>
        <fullName evidence="9">Dethiobiotin synthase</fullName>
    </alternativeName>
</protein>
<dbReference type="GO" id="GO:0005524">
    <property type="term" value="F:ATP binding"/>
    <property type="evidence" value="ECO:0007669"/>
    <property type="project" value="UniProtKB-UniRule"/>
</dbReference>
<keyword evidence="4 9" id="KW-0547">Nucleotide-binding</keyword>
<evidence type="ECO:0000256" key="6">
    <source>
        <dbReference type="ARBA" id="ARBA00022840"/>
    </source>
</evidence>
<keyword evidence="6 9" id="KW-0067">ATP-binding</keyword>
<dbReference type="GO" id="GO:0005829">
    <property type="term" value="C:cytosol"/>
    <property type="evidence" value="ECO:0007669"/>
    <property type="project" value="TreeGrafter"/>
</dbReference>
<keyword evidence="5 9" id="KW-0093">Biotin biosynthesis</keyword>
<feature type="binding site" evidence="9">
    <location>
        <begin position="13"/>
        <end position="18"/>
    </location>
    <ligand>
        <name>ATP</name>
        <dbReference type="ChEBI" id="CHEBI:30616"/>
    </ligand>
</feature>
<comment type="caution">
    <text evidence="9">Lacks conserved residue(s) required for the propagation of feature annotation.</text>
</comment>
<dbReference type="GO" id="GO:0009102">
    <property type="term" value="P:biotin biosynthetic process"/>
    <property type="evidence" value="ECO:0007669"/>
    <property type="project" value="UniProtKB-UniRule"/>
</dbReference>
<name>A0A848B1Z7_9FIRM</name>
<feature type="binding site" evidence="9">
    <location>
        <begin position="181"/>
        <end position="182"/>
    </location>
    <ligand>
        <name>ATP</name>
        <dbReference type="ChEBI" id="CHEBI:30616"/>
    </ligand>
</feature>
<evidence type="ECO:0000256" key="8">
    <source>
        <dbReference type="ARBA" id="ARBA00047386"/>
    </source>
</evidence>
<evidence type="ECO:0000256" key="2">
    <source>
        <dbReference type="ARBA" id="ARBA00022598"/>
    </source>
</evidence>
<dbReference type="EMBL" id="JABAFA010000001">
    <property type="protein sequence ID" value="NMD97903.1"/>
    <property type="molecule type" value="Genomic_DNA"/>
</dbReference>
<sequence length="228" mass="24743">MGKGLFITGTGTDIGKTYVTGLIVKCLRDAGMHAGYYKAALSGAERDAAGRLLPGDALHVNEVAGLGETIPHLVSYIYEEAVSPHLAAQRSGMPIDFDKVRRDFQAALTRYDYLTMEGSGGIICPLRWDETQHVVLDDLVKDLGLGTLVIADAGLGTINAVVLTIEHLRAREIPVRGIIFNHCHPGDFMEEDNARMVEEMTQVPVLARVQPGDKELRMDAAELAALYA</sequence>
<reference evidence="10 11" key="1">
    <citation type="submission" date="2020-04" db="EMBL/GenBank/DDBJ databases">
        <authorList>
            <person name="Hitch T.C.A."/>
            <person name="Wylensek D."/>
            <person name="Clavel T."/>
        </authorList>
    </citation>
    <scope>NUCLEOTIDE SEQUENCE [LARGE SCALE GENOMIC DNA]</scope>
    <source>
        <strain evidence="10 11">PG-130-P53-12</strain>
    </source>
</reference>
<comment type="function">
    <text evidence="9">Catalyzes a mechanistically unusual reaction, the ATP-dependent insertion of CO2 between the N7 and N8 nitrogen atoms of 7,8-diaminopelargonic acid (DAPA, also called 7,8-diammoniononanoate) to form a ureido ring.</text>
</comment>
<evidence type="ECO:0000256" key="3">
    <source>
        <dbReference type="ARBA" id="ARBA00022723"/>
    </source>
</evidence>
<dbReference type="GO" id="GO:0004141">
    <property type="term" value="F:dethiobiotin synthase activity"/>
    <property type="evidence" value="ECO:0007669"/>
    <property type="project" value="UniProtKB-UniRule"/>
</dbReference>
<dbReference type="SUPFAM" id="SSF52540">
    <property type="entry name" value="P-loop containing nucleoside triphosphate hydrolases"/>
    <property type="match status" value="1"/>
</dbReference>
<evidence type="ECO:0000313" key="11">
    <source>
        <dbReference type="Proteomes" id="UP000543804"/>
    </source>
</evidence>
<comment type="subcellular location">
    <subcellularLocation>
        <location evidence="9">Cytoplasm</location>
    </subcellularLocation>
</comment>
<dbReference type="Gene3D" id="3.40.50.300">
    <property type="entry name" value="P-loop containing nucleotide triphosphate hydrolases"/>
    <property type="match status" value="1"/>
</dbReference>
<keyword evidence="3 9" id="KW-0479">Metal-binding</keyword>
<feature type="binding site" evidence="9">
    <location>
        <position position="56"/>
    </location>
    <ligand>
        <name>ATP</name>
        <dbReference type="ChEBI" id="CHEBI:30616"/>
    </ligand>
</feature>
<feature type="active site" evidence="9">
    <location>
        <position position="38"/>
    </location>
</feature>
<feature type="binding site" evidence="9">
    <location>
        <position position="17"/>
    </location>
    <ligand>
        <name>Mg(2+)</name>
        <dbReference type="ChEBI" id="CHEBI:18420"/>
    </ligand>
</feature>
<keyword evidence="11" id="KW-1185">Reference proteome</keyword>
<dbReference type="HAMAP" id="MF_00336">
    <property type="entry name" value="BioD"/>
    <property type="match status" value="1"/>
</dbReference>
<dbReference type="InterPro" id="IPR004472">
    <property type="entry name" value="DTB_synth_BioD"/>
</dbReference>
<dbReference type="Proteomes" id="UP000543804">
    <property type="component" value="Unassembled WGS sequence"/>
</dbReference>
<dbReference type="AlphaFoldDB" id="A0A848B1Z7"/>
<dbReference type="RefSeq" id="WP_170076837.1">
    <property type="nucleotide sequence ID" value="NZ_JABAFA010000001.1"/>
</dbReference>
<accession>A0A848B1Z7</accession>
<evidence type="ECO:0000256" key="1">
    <source>
        <dbReference type="ARBA" id="ARBA00022490"/>
    </source>
</evidence>
<comment type="catalytic activity">
    <reaction evidence="9">
        <text>(7R,8S)-7,8-diammoniononanoate + CO2 + ATP = (4R,5S)-dethiobiotin + ADP + phosphate + 3 H(+)</text>
        <dbReference type="Rhea" id="RHEA:15805"/>
        <dbReference type="ChEBI" id="CHEBI:15378"/>
        <dbReference type="ChEBI" id="CHEBI:16526"/>
        <dbReference type="ChEBI" id="CHEBI:30616"/>
        <dbReference type="ChEBI" id="CHEBI:43474"/>
        <dbReference type="ChEBI" id="CHEBI:149469"/>
        <dbReference type="ChEBI" id="CHEBI:149473"/>
        <dbReference type="ChEBI" id="CHEBI:456216"/>
        <dbReference type="EC" id="6.3.3.3"/>
    </reaction>
</comment>
<dbReference type="PIRSF" id="PIRSF006755">
    <property type="entry name" value="DTB_synth"/>
    <property type="match status" value="1"/>
</dbReference>
<evidence type="ECO:0000313" key="10">
    <source>
        <dbReference type="EMBL" id="NMD97903.1"/>
    </source>
</evidence>
<feature type="binding site" evidence="9">
    <location>
        <position position="42"/>
    </location>
    <ligand>
        <name>substrate</name>
    </ligand>
</feature>
<feature type="binding site" evidence="9">
    <location>
        <position position="117"/>
    </location>
    <ligand>
        <name>Mg(2+)</name>
        <dbReference type="ChEBI" id="CHEBI:18420"/>
    </ligand>
</feature>
<evidence type="ECO:0000256" key="9">
    <source>
        <dbReference type="HAMAP-Rule" id="MF_00336"/>
    </source>
</evidence>
<comment type="similarity">
    <text evidence="9">Belongs to the dethiobiotin synthetase family.</text>
</comment>
<dbReference type="GO" id="GO:0000287">
    <property type="term" value="F:magnesium ion binding"/>
    <property type="evidence" value="ECO:0007669"/>
    <property type="project" value="UniProtKB-UniRule"/>
</dbReference>
<comment type="caution">
    <text evidence="10">The sequence shown here is derived from an EMBL/GenBank/DDBJ whole genome shotgun (WGS) entry which is preliminary data.</text>
</comment>
<dbReference type="UniPathway" id="UPA00078">
    <property type="reaction ID" value="UER00161"/>
</dbReference>
<evidence type="ECO:0000256" key="7">
    <source>
        <dbReference type="ARBA" id="ARBA00022842"/>
    </source>
</evidence>
<keyword evidence="2 9" id="KW-0436">Ligase</keyword>
<dbReference type="NCBIfam" id="TIGR00347">
    <property type="entry name" value="bioD"/>
    <property type="match status" value="1"/>
</dbReference>
<dbReference type="Pfam" id="PF13500">
    <property type="entry name" value="AAA_26"/>
    <property type="match status" value="1"/>
</dbReference>
<feature type="binding site" evidence="9">
    <location>
        <position position="56"/>
    </location>
    <ligand>
        <name>Mg(2+)</name>
        <dbReference type="ChEBI" id="CHEBI:18420"/>
    </ligand>
</feature>
<dbReference type="PANTHER" id="PTHR43210">
    <property type="entry name" value="DETHIOBIOTIN SYNTHETASE"/>
    <property type="match status" value="1"/>
</dbReference>
<dbReference type="CDD" id="cd03109">
    <property type="entry name" value="DTBS"/>
    <property type="match status" value="1"/>
</dbReference>
<keyword evidence="7 9" id="KW-0460">Magnesium</keyword>
<dbReference type="PANTHER" id="PTHR43210:SF2">
    <property type="entry name" value="ATP-DEPENDENT DETHIOBIOTIN SYNTHETASE BIOD 2"/>
    <property type="match status" value="1"/>
</dbReference>
<comment type="catalytic activity">
    <reaction evidence="8">
        <text>(7R,8S)-8-amino-7-(carboxyamino)nonanoate + ATP = (4R,5S)-dethiobiotin + ADP + phosphate + H(+)</text>
        <dbReference type="Rhea" id="RHEA:63684"/>
        <dbReference type="ChEBI" id="CHEBI:15378"/>
        <dbReference type="ChEBI" id="CHEBI:30616"/>
        <dbReference type="ChEBI" id="CHEBI:43474"/>
        <dbReference type="ChEBI" id="CHEBI:149470"/>
        <dbReference type="ChEBI" id="CHEBI:149473"/>
        <dbReference type="ChEBI" id="CHEBI:456216"/>
    </reaction>
</comment>
<organism evidence="10 11">
    <name type="scientific">Selenomonas bovis</name>
    <dbReference type="NCBI Taxonomy" id="416586"/>
    <lineage>
        <taxon>Bacteria</taxon>
        <taxon>Bacillati</taxon>
        <taxon>Bacillota</taxon>
        <taxon>Negativicutes</taxon>
        <taxon>Selenomonadales</taxon>
        <taxon>Selenomonadaceae</taxon>
        <taxon>Selenomonas</taxon>
    </lineage>
</organism>
<comment type="cofactor">
    <cofactor evidence="9">
        <name>Mg(2+)</name>
        <dbReference type="ChEBI" id="CHEBI:18420"/>
    </cofactor>
</comment>
<evidence type="ECO:0000256" key="5">
    <source>
        <dbReference type="ARBA" id="ARBA00022756"/>
    </source>
</evidence>
<feature type="binding site" evidence="9">
    <location>
        <begin position="117"/>
        <end position="120"/>
    </location>
    <ligand>
        <name>ATP</name>
        <dbReference type="ChEBI" id="CHEBI:30616"/>
    </ligand>
</feature>
<dbReference type="InterPro" id="IPR027417">
    <property type="entry name" value="P-loop_NTPase"/>
</dbReference>
<keyword evidence="1 9" id="KW-0963">Cytoplasm</keyword>
<evidence type="ECO:0000256" key="4">
    <source>
        <dbReference type="ARBA" id="ARBA00022741"/>
    </source>
</evidence>
<dbReference type="EC" id="6.3.3.3" evidence="9"/>
<gene>
    <name evidence="9 10" type="primary">bioD</name>
    <name evidence="10" type="ORF">HF878_00185</name>
</gene>
<comment type="pathway">
    <text evidence="9">Cofactor biosynthesis; biotin biosynthesis; biotin from 7,8-diaminononanoate: step 1/2.</text>
</comment>
<comment type="subunit">
    <text evidence="9">Homodimer.</text>
</comment>